<dbReference type="InterPro" id="IPR015231">
    <property type="entry name" value="DUF1934"/>
</dbReference>
<reference evidence="1 2" key="1">
    <citation type="journal article" date="2015" name="Genome Announc.">
        <title>Expanding the biotechnology potential of lactobacilli through comparative genomics of 213 strains and associated genera.</title>
        <authorList>
            <person name="Sun Z."/>
            <person name="Harris H.M."/>
            <person name="McCann A."/>
            <person name="Guo C."/>
            <person name="Argimon S."/>
            <person name="Zhang W."/>
            <person name="Yang X."/>
            <person name="Jeffery I.B."/>
            <person name="Cooney J.C."/>
            <person name="Kagawa T.F."/>
            <person name="Liu W."/>
            <person name="Song Y."/>
            <person name="Salvetti E."/>
            <person name="Wrobel A."/>
            <person name="Rasinkangas P."/>
            <person name="Parkhill J."/>
            <person name="Rea M.C."/>
            <person name="O'Sullivan O."/>
            <person name="Ritari J."/>
            <person name="Douillard F.P."/>
            <person name="Paul Ross R."/>
            <person name="Yang R."/>
            <person name="Briner A.E."/>
            <person name="Felis G.E."/>
            <person name="de Vos W.M."/>
            <person name="Barrangou R."/>
            <person name="Klaenhammer T.R."/>
            <person name="Caufield P.W."/>
            <person name="Cui Y."/>
            <person name="Zhang H."/>
            <person name="O'Toole P.W."/>
        </authorList>
    </citation>
    <scope>NUCLEOTIDE SEQUENCE [LARGE SCALE GENOMIC DNA]</scope>
    <source>
        <strain evidence="1 2">ATCC 53295</strain>
    </source>
</reference>
<proteinExistence type="predicted"/>
<protein>
    <recommendedName>
        <fullName evidence="3">DUF1934 domain-containing protein</fullName>
    </recommendedName>
</protein>
<evidence type="ECO:0000313" key="1">
    <source>
        <dbReference type="EMBL" id="KRK36953.1"/>
    </source>
</evidence>
<dbReference type="Gene3D" id="2.40.128.20">
    <property type="match status" value="1"/>
</dbReference>
<sequence length="148" mass="16889">MQMDQLSAGVPVMIHLETHIKQNDDVSDYQLDVDGQLVQMGANLYLRYLEPDNETGEQTPVTMKFTPEGEVHLTRNAEAELRLHFISGKRVTARYNTPYGIMPIETVTPYLETSFKEKPFSGNVKIDYLLYAGEELVGNYKIRLQFTA</sequence>
<dbReference type="Proteomes" id="UP000051176">
    <property type="component" value="Unassembled WGS sequence"/>
</dbReference>
<dbReference type="Pfam" id="PF09148">
    <property type="entry name" value="DUF1934"/>
    <property type="match status" value="1"/>
</dbReference>
<dbReference type="EMBL" id="AZCZ01000014">
    <property type="protein sequence ID" value="KRK36953.1"/>
    <property type="molecule type" value="Genomic_DNA"/>
</dbReference>
<dbReference type="STRING" id="357278.IV61_GL000449"/>
<gene>
    <name evidence="1" type="ORF">FD07_GL000371</name>
</gene>
<dbReference type="eggNOG" id="COG4506">
    <property type="taxonomic scope" value="Bacteria"/>
</dbReference>
<dbReference type="PATRIC" id="fig|1267003.4.peg.406"/>
<dbReference type="AlphaFoldDB" id="A0A0R1GTJ4"/>
<name>A0A0R1GTJ4_9LACO</name>
<comment type="caution">
    <text evidence="1">The sequence shown here is derived from an EMBL/GenBank/DDBJ whole genome shotgun (WGS) entry which is preliminary data.</text>
</comment>
<accession>A0A0R1GTJ4</accession>
<evidence type="ECO:0008006" key="3">
    <source>
        <dbReference type="Google" id="ProtNLM"/>
    </source>
</evidence>
<organism evidence="1 2">
    <name type="scientific">Levilactobacillus parabrevis ATCC 53295</name>
    <dbReference type="NCBI Taxonomy" id="1267003"/>
    <lineage>
        <taxon>Bacteria</taxon>
        <taxon>Bacillati</taxon>
        <taxon>Bacillota</taxon>
        <taxon>Bacilli</taxon>
        <taxon>Lactobacillales</taxon>
        <taxon>Lactobacillaceae</taxon>
        <taxon>Levilactobacillus</taxon>
    </lineage>
</organism>
<keyword evidence="2" id="KW-1185">Reference proteome</keyword>
<dbReference type="InterPro" id="IPR012674">
    <property type="entry name" value="Calycin"/>
</dbReference>
<evidence type="ECO:0000313" key="2">
    <source>
        <dbReference type="Proteomes" id="UP000051176"/>
    </source>
</evidence>
<dbReference type="SUPFAM" id="SSF50814">
    <property type="entry name" value="Lipocalins"/>
    <property type="match status" value="1"/>
</dbReference>